<keyword evidence="2" id="KW-1185">Reference proteome</keyword>
<accession>A0ACC1SHQ1</accession>
<reference evidence="1" key="1">
    <citation type="submission" date="2022-08" db="EMBL/GenBank/DDBJ databases">
        <title>Genome Sequence of Fusarium decemcellulare.</title>
        <authorList>
            <person name="Buettner E."/>
        </authorList>
    </citation>
    <scope>NUCLEOTIDE SEQUENCE</scope>
    <source>
        <strain evidence="1">Babe19</strain>
    </source>
</reference>
<comment type="caution">
    <text evidence="1">The sequence shown here is derived from an EMBL/GenBank/DDBJ whole genome shotgun (WGS) entry which is preliminary data.</text>
</comment>
<evidence type="ECO:0000313" key="1">
    <source>
        <dbReference type="EMBL" id="KAJ3539962.1"/>
    </source>
</evidence>
<dbReference type="EMBL" id="JANRMS010000432">
    <property type="protein sequence ID" value="KAJ3539962.1"/>
    <property type="molecule type" value="Genomic_DNA"/>
</dbReference>
<protein>
    <submittedName>
        <fullName evidence="1">Uncharacterized protein</fullName>
    </submittedName>
</protein>
<name>A0ACC1SHQ1_9HYPO</name>
<dbReference type="Proteomes" id="UP001148629">
    <property type="component" value="Unassembled WGS sequence"/>
</dbReference>
<proteinExistence type="predicted"/>
<organism evidence="1 2">
    <name type="scientific">Fusarium decemcellulare</name>
    <dbReference type="NCBI Taxonomy" id="57161"/>
    <lineage>
        <taxon>Eukaryota</taxon>
        <taxon>Fungi</taxon>
        <taxon>Dikarya</taxon>
        <taxon>Ascomycota</taxon>
        <taxon>Pezizomycotina</taxon>
        <taxon>Sordariomycetes</taxon>
        <taxon>Hypocreomycetidae</taxon>
        <taxon>Hypocreales</taxon>
        <taxon>Nectriaceae</taxon>
        <taxon>Fusarium</taxon>
        <taxon>Fusarium decemcellulare species complex</taxon>
    </lineage>
</organism>
<gene>
    <name evidence="1" type="ORF">NM208_g5270</name>
</gene>
<evidence type="ECO:0000313" key="2">
    <source>
        <dbReference type="Proteomes" id="UP001148629"/>
    </source>
</evidence>
<sequence>MSIISKPAPAHAVVPQQALDAALPPIINAHTSQDNSAATSIERASGIVTSLLDSLDPALRKVNASLHSNPETAYQEVFAHETLASFLEQHGFAVQRQAWGLSTAFEATTGSGGRQVVFCAEYDALPDIGHGCGHNLIATSSLAAFVGAAQVLKDLNIPGRLRILGTPAEEGGGGKVKLIEAGAFDPPEDVSAAIMAHPSPSGPNRDGEVYDGLAGPRLIASYKTRVEFRGRASHAGAQPWKGLNALDAAVAAYVNVSMLRQQIQPDERVHGVFEVGGTVPNVIPEYTRMNWSIRSPTMSRCEALVQRVKACFGSGAAAAGCDISYDIAPTYKDLRVNSTLCRTYVEEMAKFGLRIQQEERIPMEASTDMGNVSHYVPSFHGGFPVPTTPDVSLHNAKFTACAGTKEAYRSAIICARGMAMMSIRVLIDDDIAKEARSDFEQDRQ</sequence>